<dbReference type="Proteomes" id="UP000054007">
    <property type="component" value="Unassembled WGS sequence"/>
</dbReference>
<protein>
    <submittedName>
        <fullName evidence="1">Uncharacterized protein</fullName>
    </submittedName>
</protein>
<evidence type="ECO:0000313" key="1">
    <source>
        <dbReference type="EMBL" id="KIY62365.1"/>
    </source>
</evidence>
<proteinExistence type="predicted"/>
<organism evidence="1 2">
    <name type="scientific">Cylindrobasidium torrendii FP15055 ss-10</name>
    <dbReference type="NCBI Taxonomy" id="1314674"/>
    <lineage>
        <taxon>Eukaryota</taxon>
        <taxon>Fungi</taxon>
        <taxon>Dikarya</taxon>
        <taxon>Basidiomycota</taxon>
        <taxon>Agaricomycotina</taxon>
        <taxon>Agaricomycetes</taxon>
        <taxon>Agaricomycetidae</taxon>
        <taxon>Agaricales</taxon>
        <taxon>Marasmiineae</taxon>
        <taxon>Physalacriaceae</taxon>
        <taxon>Cylindrobasidium</taxon>
    </lineage>
</organism>
<keyword evidence="2" id="KW-1185">Reference proteome</keyword>
<sequence length="209" mass="24181">MGHMLVGSAYAVGNPHASQGNPRTEPMARHKIRPPEHWQQHAFTCRRGRASAPGTSRWPRWKHVDYRIPRAQSNAGSSTPRRTAELYHIMQHDCRRLVNVRAQWRRDWAVETCVSRQRVVLVQGRQDVVRCLHSVMRLDEVVRGGGSVCRSTRHRTEQSRNRTHKQAARVRAVLLKTWGRARGSRQARRVKVWGCLFRALGRDGQHKNQ</sequence>
<dbReference type="EMBL" id="KN880791">
    <property type="protein sequence ID" value="KIY62365.1"/>
    <property type="molecule type" value="Genomic_DNA"/>
</dbReference>
<accession>A0A0D7AWJ8</accession>
<gene>
    <name evidence="1" type="ORF">CYLTODRAFT_180185</name>
</gene>
<evidence type="ECO:0000313" key="2">
    <source>
        <dbReference type="Proteomes" id="UP000054007"/>
    </source>
</evidence>
<reference evidence="1 2" key="1">
    <citation type="journal article" date="2015" name="Fungal Genet. Biol.">
        <title>Evolution of novel wood decay mechanisms in Agaricales revealed by the genome sequences of Fistulina hepatica and Cylindrobasidium torrendii.</title>
        <authorList>
            <person name="Floudas D."/>
            <person name="Held B.W."/>
            <person name="Riley R."/>
            <person name="Nagy L.G."/>
            <person name="Koehler G."/>
            <person name="Ransdell A.S."/>
            <person name="Younus H."/>
            <person name="Chow J."/>
            <person name="Chiniquy J."/>
            <person name="Lipzen A."/>
            <person name="Tritt A."/>
            <person name="Sun H."/>
            <person name="Haridas S."/>
            <person name="LaButti K."/>
            <person name="Ohm R.A."/>
            <person name="Kues U."/>
            <person name="Blanchette R.A."/>
            <person name="Grigoriev I.V."/>
            <person name="Minto R.E."/>
            <person name="Hibbett D.S."/>
        </authorList>
    </citation>
    <scope>NUCLEOTIDE SEQUENCE [LARGE SCALE GENOMIC DNA]</scope>
    <source>
        <strain evidence="1 2">FP15055 ss-10</strain>
    </source>
</reference>
<name>A0A0D7AWJ8_9AGAR</name>
<dbReference type="AlphaFoldDB" id="A0A0D7AWJ8"/>